<evidence type="ECO:0000313" key="4">
    <source>
        <dbReference type="EMBL" id="KAK2158413.1"/>
    </source>
</evidence>
<evidence type="ECO:0000313" key="5">
    <source>
        <dbReference type="Proteomes" id="UP001208570"/>
    </source>
</evidence>
<evidence type="ECO:0000256" key="2">
    <source>
        <dbReference type="ARBA" id="ARBA00022532"/>
    </source>
</evidence>
<comment type="similarity">
    <text evidence="1">Belongs to the isocitrate and isopropylmalate dehydrogenases family.</text>
</comment>
<keyword evidence="2" id="KW-0816">Tricarboxylic acid cycle</keyword>
<dbReference type="GO" id="GO:0006102">
    <property type="term" value="P:isocitrate metabolic process"/>
    <property type="evidence" value="ECO:0007669"/>
    <property type="project" value="TreeGrafter"/>
</dbReference>
<organism evidence="4 5">
    <name type="scientific">Paralvinella palmiformis</name>
    <dbReference type="NCBI Taxonomy" id="53620"/>
    <lineage>
        <taxon>Eukaryota</taxon>
        <taxon>Metazoa</taxon>
        <taxon>Spiralia</taxon>
        <taxon>Lophotrochozoa</taxon>
        <taxon>Annelida</taxon>
        <taxon>Polychaeta</taxon>
        <taxon>Sedentaria</taxon>
        <taxon>Canalipalpata</taxon>
        <taxon>Terebellida</taxon>
        <taxon>Terebelliformia</taxon>
        <taxon>Alvinellidae</taxon>
        <taxon>Paralvinella</taxon>
    </lineage>
</organism>
<dbReference type="InterPro" id="IPR024084">
    <property type="entry name" value="IsoPropMal-DH-like_dom"/>
</dbReference>
<dbReference type="SMART" id="SM01329">
    <property type="entry name" value="Iso_dh"/>
    <property type="match status" value="1"/>
</dbReference>
<comment type="caution">
    <text evidence="4">The sequence shown here is derived from an EMBL/GenBank/DDBJ whole genome shotgun (WGS) entry which is preliminary data.</text>
</comment>
<dbReference type="Gene3D" id="3.40.718.10">
    <property type="entry name" value="Isopropylmalate Dehydrogenase"/>
    <property type="match status" value="1"/>
</dbReference>
<reference evidence="4" key="1">
    <citation type="journal article" date="2023" name="Mol. Biol. Evol.">
        <title>Third-Generation Sequencing Reveals the Adaptive Role of the Epigenome in Three Deep-Sea Polychaetes.</title>
        <authorList>
            <person name="Perez M."/>
            <person name="Aroh O."/>
            <person name="Sun Y."/>
            <person name="Lan Y."/>
            <person name="Juniper S.K."/>
            <person name="Young C.R."/>
            <person name="Angers B."/>
            <person name="Qian P.Y."/>
        </authorList>
    </citation>
    <scope>NUCLEOTIDE SEQUENCE</scope>
    <source>
        <strain evidence="4">P08H-3</strain>
    </source>
</reference>
<sequence>MAVRYMKDLSRLVIQLPRSGSASGLPACVKLSSSKVSSQPLAKRGAKHKVTLIPGDGVGPELLSSVKDVFSACGVPIDFEELYVSESNPTQSVSVEAVAESCHKHGVCLKGIIASPLAFQGGILQTLNMKIRRELDLFANVVRVYSLPGIHTRHNNLDLVVIRESTEGEYSALEHESVPGVIESLKIITKVNSRRIAKFAFDYATKHGRNKVTAVHKANIM</sequence>
<evidence type="ECO:0000256" key="1">
    <source>
        <dbReference type="ARBA" id="ARBA00007769"/>
    </source>
</evidence>
<dbReference type="Pfam" id="PF00180">
    <property type="entry name" value="Iso_dh"/>
    <property type="match status" value="1"/>
</dbReference>
<gene>
    <name evidence="4" type="ORF">LSH36_171g08038</name>
</gene>
<proteinExistence type="inferred from homology"/>
<accession>A0AAD9JTS2</accession>
<dbReference type="Proteomes" id="UP001208570">
    <property type="component" value="Unassembled WGS sequence"/>
</dbReference>
<dbReference type="GO" id="GO:0006099">
    <property type="term" value="P:tricarboxylic acid cycle"/>
    <property type="evidence" value="ECO:0007669"/>
    <property type="project" value="UniProtKB-KW"/>
</dbReference>
<dbReference type="AlphaFoldDB" id="A0AAD9JTS2"/>
<feature type="domain" description="Isopropylmalate dehydrogenase-like" evidence="3">
    <location>
        <begin position="49"/>
        <end position="221"/>
    </location>
</feature>
<dbReference type="GO" id="GO:0005739">
    <property type="term" value="C:mitochondrion"/>
    <property type="evidence" value="ECO:0007669"/>
    <property type="project" value="TreeGrafter"/>
</dbReference>
<keyword evidence="5" id="KW-1185">Reference proteome</keyword>
<dbReference type="EMBL" id="JAODUP010000171">
    <property type="protein sequence ID" value="KAK2158413.1"/>
    <property type="molecule type" value="Genomic_DNA"/>
</dbReference>
<dbReference type="PANTHER" id="PTHR11835">
    <property type="entry name" value="DECARBOXYLATING DEHYDROGENASES-ISOCITRATE, ISOPROPYLMALATE, TARTRATE"/>
    <property type="match status" value="1"/>
</dbReference>
<dbReference type="PANTHER" id="PTHR11835:SF42">
    <property type="entry name" value="ISOCITRATE DEHYDROGENASE [NAD] SUBUNIT BETA, MITOCHONDRIAL"/>
    <property type="match status" value="1"/>
</dbReference>
<protein>
    <recommendedName>
        <fullName evidence="3">Isopropylmalate dehydrogenase-like domain-containing protein</fullName>
    </recommendedName>
</protein>
<dbReference type="SUPFAM" id="SSF53659">
    <property type="entry name" value="Isocitrate/Isopropylmalate dehydrogenase-like"/>
    <property type="match status" value="1"/>
</dbReference>
<name>A0AAD9JTS2_9ANNE</name>
<evidence type="ECO:0000259" key="3">
    <source>
        <dbReference type="SMART" id="SM01329"/>
    </source>
</evidence>